<reference evidence="2" key="1">
    <citation type="journal article" date="2019" name="Int. J. Syst. Evol. Microbiol.">
        <title>The Global Catalogue of Microorganisms (GCM) 10K type strain sequencing project: providing services to taxonomists for standard genome sequencing and annotation.</title>
        <authorList>
            <consortium name="The Broad Institute Genomics Platform"/>
            <consortium name="The Broad Institute Genome Sequencing Center for Infectious Disease"/>
            <person name="Wu L."/>
            <person name="Ma J."/>
        </authorList>
    </citation>
    <scope>NUCLEOTIDE SEQUENCE [LARGE SCALE GENOMIC DNA]</scope>
    <source>
        <strain evidence="2">CGMCC 4.1467</strain>
    </source>
</reference>
<proteinExistence type="predicted"/>
<keyword evidence="2" id="KW-1185">Reference proteome</keyword>
<sequence>MSSREKKLLIFFLTAIFAVVNMFGFQWLQKKRLSVQQEIVAQESILNAADTAESSKEIFIQEIDWLEDNTPDPKEGELVPSQLENLVTTEATRAGLTVVRPKILDNDESGLYYNRARFEIAVSGNEAALYRWLVRLHSPRDFRAITALRLSPNREDDTLIDANVQVEQWFVPAIAELSE</sequence>
<evidence type="ECO:0000313" key="2">
    <source>
        <dbReference type="Proteomes" id="UP001596472"/>
    </source>
</evidence>
<comment type="caution">
    <text evidence="1">The sequence shown here is derived from an EMBL/GenBank/DDBJ whole genome shotgun (WGS) entry which is preliminary data.</text>
</comment>
<evidence type="ECO:0000313" key="1">
    <source>
        <dbReference type="EMBL" id="MFC7336314.1"/>
    </source>
</evidence>
<organism evidence="1 2">
    <name type="scientific">Haloferula chungangensis</name>
    <dbReference type="NCBI Taxonomy" id="1048331"/>
    <lineage>
        <taxon>Bacteria</taxon>
        <taxon>Pseudomonadati</taxon>
        <taxon>Verrucomicrobiota</taxon>
        <taxon>Verrucomicrobiia</taxon>
        <taxon>Verrucomicrobiales</taxon>
        <taxon>Verrucomicrobiaceae</taxon>
        <taxon>Haloferula</taxon>
    </lineage>
</organism>
<protein>
    <submittedName>
        <fullName evidence="1">Uncharacterized protein</fullName>
    </submittedName>
</protein>
<gene>
    <name evidence="1" type="ORF">ACFQY0_03925</name>
</gene>
<name>A0ABW2L1V2_9BACT</name>
<dbReference type="Proteomes" id="UP001596472">
    <property type="component" value="Unassembled WGS sequence"/>
</dbReference>
<accession>A0ABW2L1V2</accession>
<dbReference type="RefSeq" id="WP_379709302.1">
    <property type="nucleotide sequence ID" value="NZ_JBHTBS010000001.1"/>
</dbReference>
<dbReference type="EMBL" id="JBHTBS010000001">
    <property type="protein sequence ID" value="MFC7336314.1"/>
    <property type="molecule type" value="Genomic_DNA"/>
</dbReference>